<gene>
    <name evidence="3" type="primary">mtnA</name>
    <name evidence="4" type="ORF">A7E78_14285</name>
</gene>
<comment type="catalytic activity">
    <reaction evidence="3">
        <text>5-(methylsulfanyl)-alpha-D-ribose 1-phosphate = 5-(methylsulfanyl)-D-ribulose 1-phosphate</text>
        <dbReference type="Rhea" id="RHEA:19989"/>
        <dbReference type="ChEBI" id="CHEBI:58533"/>
        <dbReference type="ChEBI" id="CHEBI:58548"/>
        <dbReference type="EC" id="5.3.1.23"/>
    </reaction>
</comment>
<dbReference type="KEGG" id="pef:A7E78_14285"/>
<comment type="pathway">
    <text evidence="3">Amino-acid biosynthesis; L-methionine biosynthesis via salvage pathway; L-methionine from S-methyl-5-thio-alpha-D-ribose 1-phosphate: step 1/6.</text>
</comment>
<comment type="similarity">
    <text evidence="3">Belongs to the EIF-2B alpha/beta/delta subunits family. MtnA subfamily.</text>
</comment>
<keyword evidence="3" id="KW-0486">Methionine biosynthesis</keyword>
<dbReference type="Gene3D" id="3.40.50.10470">
    <property type="entry name" value="Translation initiation factor eif-2b, domain 2"/>
    <property type="match status" value="1"/>
</dbReference>
<dbReference type="HAMAP" id="MF_01678">
    <property type="entry name" value="Salvage_MtnA"/>
    <property type="match status" value="1"/>
</dbReference>
<evidence type="ECO:0000256" key="2">
    <source>
        <dbReference type="ARBA" id="ARBA00023235"/>
    </source>
</evidence>
<reference evidence="4 5" key="1">
    <citation type="journal article" date="2017" name="Genome Announc.">
        <title>Complete Genome Sequences of Two Acetylene-Fermenting Pelobacter acetylenicus Strains.</title>
        <authorList>
            <person name="Sutton J.M."/>
            <person name="Baesman S.M."/>
            <person name="Fierst J.L."/>
            <person name="Poret-Peterson A.T."/>
            <person name="Oremland R.S."/>
            <person name="Dunlap D.S."/>
            <person name="Akob D.M."/>
        </authorList>
    </citation>
    <scope>NUCLEOTIDE SEQUENCE [LARGE SCALE GENOMIC DNA]</scope>
    <source>
        <strain evidence="4 5">SFB93</strain>
    </source>
</reference>
<proteinExistence type="inferred from homology"/>
<accession>A0A1L3GSG5</accession>
<dbReference type="AlphaFoldDB" id="A0A1L3GSG5"/>
<dbReference type="GO" id="GO:0046523">
    <property type="term" value="F:S-methyl-5-thioribose-1-phosphate isomerase activity"/>
    <property type="evidence" value="ECO:0007669"/>
    <property type="project" value="UniProtKB-UniRule"/>
</dbReference>
<dbReference type="EMBL" id="CP015519">
    <property type="protein sequence ID" value="APG28894.1"/>
    <property type="molecule type" value="Genomic_DNA"/>
</dbReference>
<dbReference type="Pfam" id="PF01008">
    <property type="entry name" value="IF-2B"/>
    <property type="match status" value="1"/>
</dbReference>
<dbReference type="NCBIfam" id="NF004326">
    <property type="entry name" value="PRK05720.1"/>
    <property type="match status" value="1"/>
</dbReference>
<dbReference type="PANTHER" id="PTHR43475">
    <property type="entry name" value="METHYLTHIORIBOSE-1-PHOSPHATE ISOMERASE"/>
    <property type="match status" value="1"/>
</dbReference>
<dbReference type="STRING" id="1842532.A7E78_14285"/>
<dbReference type="InterPro" id="IPR000649">
    <property type="entry name" value="IF-2B-related"/>
</dbReference>
<name>A0A1L3GSG5_9BACT</name>
<dbReference type="FunFam" id="1.20.120.420:FF:000003">
    <property type="entry name" value="Methylthioribose-1-phosphate isomerase"/>
    <property type="match status" value="1"/>
</dbReference>
<feature type="site" description="Transition state stabilizer" evidence="3">
    <location>
        <position position="157"/>
    </location>
</feature>
<dbReference type="PANTHER" id="PTHR43475:SF1">
    <property type="entry name" value="METHYLTHIORIBOSE-1-PHOSPHATE ISOMERASE"/>
    <property type="match status" value="1"/>
</dbReference>
<dbReference type="InterPro" id="IPR027363">
    <property type="entry name" value="M1Pi_N"/>
</dbReference>
<dbReference type="EC" id="5.3.1.23" evidence="3"/>
<dbReference type="InterPro" id="IPR037171">
    <property type="entry name" value="NagB/RpiA_transferase-like"/>
</dbReference>
<feature type="binding site" evidence="3">
    <location>
        <begin position="46"/>
        <end position="48"/>
    </location>
    <ligand>
        <name>substrate</name>
    </ligand>
</feature>
<feature type="binding site" evidence="3">
    <location>
        <position position="89"/>
    </location>
    <ligand>
        <name>substrate</name>
    </ligand>
</feature>
<dbReference type="NCBIfam" id="TIGR00524">
    <property type="entry name" value="eIF-2B_rel"/>
    <property type="match status" value="1"/>
</dbReference>
<dbReference type="Proteomes" id="UP000182517">
    <property type="component" value="Chromosome"/>
</dbReference>
<comment type="function">
    <text evidence="3">Catalyzes the interconversion of methylthioribose-1-phosphate (MTR-1-P) into methylthioribulose-1-phosphate (MTRu-1-P).</text>
</comment>
<feature type="binding site" evidence="3">
    <location>
        <begin position="247"/>
        <end position="248"/>
    </location>
    <ligand>
        <name>substrate</name>
    </ligand>
</feature>
<protein>
    <recommendedName>
        <fullName evidence="3">Methylthioribose-1-phosphate isomerase</fullName>
        <shortName evidence="3">M1Pi</shortName>
        <shortName evidence="3">MTR-1-P isomerase</shortName>
        <ecNumber evidence="3">5.3.1.23</ecNumber>
    </recommendedName>
    <alternativeName>
        <fullName evidence="3">S-methyl-5-thioribose-1-phosphate isomerase</fullName>
    </alternativeName>
</protein>
<keyword evidence="5" id="KW-1185">Reference proteome</keyword>
<evidence type="ECO:0000256" key="1">
    <source>
        <dbReference type="ARBA" id="ARBA00022605"/>
    </source>
</evidence>
<dbReference type="InterPro" id="IPR042529">
    <property type="entry name" value="IF_2B-like_C"/>
</dbReference>
<keyword evidence="2 3" id="KW-0413">Isomerase</keyword>
<dbReference type="UniPathway" id="UPA00904">
    <property type="reaction ID" value="UER00874"/>
</dbReference>
<evidence type="ECO:0000313" key="5">
    <source>
        <dbReference type="Proteomes" id="UP000182517"/>
    </source>
</evidence>
<dbReference type="InterPro" id="IPR005251">
    <property type="entry name" value="IF-M1Pi"/>
</dbReference>
<dbReference type="NCBIfam" id="TIGR00512">
    <property type="entry name" value="salvage_mtnA"/>
    <property type="match status" value="1"/>
</dbReference>
<feature type="binding site" evidence="3">
    <location>
        <position position="196"/>
    </location>
    <ligand>
        <name>substrate</name>
    </ligand>
</feature>
<dbReference type="Gene3D" id="1.20.120.420">
    <property type="entry name" value="translation initiation factor eif-2b, domain 1"/>
    <property type="match status" value="1"/>
</dbReference>
<dbReference type="RefSeq" id="WP_072284917.1">
    <property type="nucleotide sequence ID" value="NZ_CP015519.1"/>
</dbReference>
<evidence type="ECO:0000313" key="4">
    <source>
        <dbReference type="EMBL" id="APG28894.1"/>
    </source>
</evidence>
<dbReference type="FunFam" id="3.40.50.10470:FF:000006">
    <property type="entry name" value="Methylthioribose-1-phosphate isomerase"/>
    <property type="match status" value="1"/>
</dbReference>
<organism evidence="4 5">
    <name type="scientific">Syntrophotalea acetylenivorans</name>
    <dbReference type="NCBI Taxonomy" id="1842532"/>
    <lineage>
        <taxon>Bacteria</taxon>
        <taxon>Pseudomonadati</taxon>
        <taxon>Thermodesulfobacteriota</taxon>
        <taxon>Desulfuromonadia</taxon>
        <taxon>Desulfuromonadales</taxon>
        <taxon>Syntrophotaleaceae</taxon>
        <taxon>Syntrophotalea</taxon>
    </lineage>
</organism>
<dbReference type="InterPro" id="IPR011559">
    <property type="entry name" value="Initiation_fac_2B_a/b/d"/>
</dbReference>
<keyword evidence="1 3" id="KW-0028">Amino-acid biosynthesis</keyword>
<feature type="active site" description="Proton donor" evidence="3">
    <location>
        <position position="237"/>
    </location>
</feature>
<dbReference type="OrthoDB" id="9803436at2"/>
<evidence type="ECO:0000256" key="3">
    <source>
        <dbReference type="HAMAP-Rule" id="MF_01678"/>
    </source>
</evidence>
<dbReference type="GO" id="GO:0019509">
    <property type="term" value="P:L-methionine salvage from methylthioadenosine"/>
    <property type="evidence" value="ECO:0007669"/>
    <property type="project" value="UniProtKB-UniRule"/>
</dbReference>
<sequence>MSIKPIQYHDGICRMIDQRLLPTEEVWLEYTDYQGVAEAIQTMVVRGAPAIGVAAAFGAAFGARDIAADDFAGFAAQLEKVCSVLAATRPTAVNLFWALERMQRIAKEHCQQPLAEIKERLLQEALNIAAEDEQINRTMGANGAPLIADGSRILTHCNAGALATGGYGTALGVIRAAVESGKKVMVYADETRPFLQGSRLTAWELHRDGIPVTLICDNMAGALMNQGKIDCVIVGADRIAANGDVANKIGTYTVAVLAKEHNLPFYVAAPISTIDPALADGSMIPIEERDEAEVTHCAKTRLAPEGIGVRNPAFDVTPARLVSAIITERGVARGDYRTSLAELLAKQD</sequence>
<dbReference type="SUPFAM" id="SSF100950">
    <property type="entry name" value="NagB/RpiA/CoA transferase-like"/>
    <property type="match status" value="1"/>
</dbReference>